<comment type="similarity">
    <text evidence="1">Belongs to the iron/ascorbate-dependent oxidoreductase family.</text>
</comment>
<dbReference type="OrthoDB" id="288590at2759"/>
<name>A0A9P4PWR1_9PLEO</name>
<evidence type="ECO:0000256" key="1">
    <source>
        <dbReference type="ARBA" id="ARBA00008056"/>
    </source>
</evidence>
<dbReference type="Proteomes" id="UP000799764">
    <property type="component" value="Unassembled WGS sequence"/>
</dbReference>
<evidence type="ECO:0000259" key="2">
    <source>
        <dbReference type="Pfam" id="PF03171"/>
    </source>
</evidence>
<evidence type="ECO:0000313" key="3">
    <source>
        <dbReference type="EMBL" id="KAF2451680.1"/>
    </source>
</evidence>
<dbReference type="AlphaFoldDB" id="A0A9P4PWR1"/>
<comment type="caution">
    <text evidence="3">The sequence shown here is derived from an EMBL/GenBank/DDBJ whole genome shotgun (WGS) entry which is preliminary data.</text>
</comment>
<reference evidence="3" key="1">
    <citation type="journal article" date="2020" name="Stud. Mycol.">
        <title>101 Dothideomycetes genomes: a test case for predicting lifestyles and emergence of pathogens.</title>
        <authorList>
            <person name="Haridas S."/>
            <person name="Albert R."/>
            <person name="Binder M."/>
            <person name="Bloem J."/>
            <person name="Labutti K."/>
            <person name="Salamov A."/>
            <person name="Andreopoulos B."/>
            <person name="Baker S."/>
            <person name="Barry K."/>
            <person name="Bills G."/>
            <person name="Bluhm B."/>
            <person name="Cannon C."/>
            <person name="Castanera R."/>
            <person name="Culley D."/>
            <person name="Daum C."/>
            <person name="Ezra D."/>
            <person name="Gonzalez J."/>
            <person name="Henrissat B."/>
            <person name="Kuo A."/>
            <person name="Liang C."/>
            <person name="Lipzen A."/>
            <person name="Lutzoni F."/>
            <person name="Magnuson J."/>
            <person name="Mondo S."/>
            <person name="Nolan M."/>
            <person name="Ohm R."/>
            <person name="Pangilinan J."/>
            <person name="Park H.-J."/>
            <person name="Ramirez L."/>
            <person name="Alfaro M."/>
            <person name="Sun H."/>
            <person name="Tritt A."/>
            <person name="Yoshinaga Y."/>
            <person name="Zwiers L.-H."/>
            <person name="Turgeon B."/>
            <person name="Goodwin S."/>
            <person name="Spatafora J."/>
            <person name="Crous P."/>
            <person name="Grigoriev I."/>
        </authorList>
    </citation>
    <scope>NUCLEOTIDE SEQUENCE</scope>
    <source>
        <strain evidence="3">CBS 690.94</strain>
    </source>
</reference>
<proteinExistence type="inferred from homology"/>
<dbReference type="InterPro" id="IPR044861">
    <property type="entry name" value="IPNS-like_FE2OG_OXY"/>
</dbReference>
<dbReference type="InterPro" id="IPR050231">
    <property type="entry name" value="Iron_ascorbate_oxido_reductase"/>
</dbReference>
<dbReference type="InterPro" id="IPR027443">
    <property type="entry name" value="IPNS-like_sf"/>
</dbReference>
<protein>
    <submittedName>
        <fullName evidence="3">Clavaminate synthase-like protein</fullName>
    </submittedName>
</protein>
<dbReference type="EMBL" id="MU001492">
    <property type="protein sequence ID" value="KAF2451680.1"/>
    <property type="molecule type" value="Genomic_DNA"/>
</dbReference>
<dbReference type="Gene3D" id="2.60.120.330">
    <property type="entry name" value="B-lactam Antibiotic, Isopenicillin N Synthase, Chain"/>
    <property type="match status" value="2"/>
</dbReference>
<evidence type="ECO:0000313" key="4">
    <source>
        <dbReference type="Proteomes" id="UP000799764"/>
    </source>
</evidence>
<feature type="domain" description="Isopenicillin N synthase-like Fe(2+) 2OG dioxygenase" evidence="2">
    <location>
        <begin position="172"/>
        <end position="220"/>
    </location>
</feature>
<sequence length="263" mass="29982">MSATTVETASLPPLNLTLQNGQKIRYHSDISIEADEIPVIDTYRDDIQARKAVAEKYNRNGKNEKDQMEAYSWGYDPKFNPEVASEVEPDVDYRELLWPKALPGFKETLYQHHSQLLTFARRLTKIFDLALHLDEDYFAEYSKTPAAGMRVTHYPPQEALPSDQLDTGAFTLIQAKPIPGSVVVNIADCSMRHTNAFFVSTVHRVFNNASAERYSCPFFFGFQQDMKLEPVPTCVSNINSMKYPIVSWGEYLEWRAEKAKKAA</sequence>
<keyword evidence="4" id="KW-1185">Reference proteome</keyword>
<dbReference type="SUPFAM" id="SSF51197">
    <property type="entry name" value="Clavaminate synthase-like"/>
    <property type="match status" value="1"/>
</dbReference>
<dbReference type="PANTHER" id="PTHR47990">
    <property type="entry name" value="2-OXOGLUTARATE (2OG) AND FE(II)-DEPENDENT OXYGENASE SUPERFAMILY PROTEIN-RELATED"/>
    <property type="match status" value="1"/>
</dbReference>
<dbReference type="Pfam" id="PF03171">
    <property type="entry name" value="2OG-FeII_Oxy"/>
    <property type="match status" value="1"/>
</dbReference>
<accession>A0A9P4PWR1</accession>
<gene>
    <name evidence="3" type="ORF">P171DRAFT_515651</name>
</gene>
<organism evidence="3 4">
    <name type="scientific">Karstenula rhodostoma CBS 690.94</name>
    <dbReference type="NCBI Taxonomy" id="1392251"/>
    <lineage>
        <taxon>Eukaryota</taxon>
        <taxon>Fungi</taxon>
        <taxon>Dikarya</taxon>
        <taxon>Ascomycota</taxon>
        <taxon>Pezizomycotina</taxon>
        <taxon>Dothideomycetes</taxon>
        <taxon>Pleosporomycetidae</taxon>
        <taxon>Pleosporales</taxon>
        <taxon>Massarineae</taxon>
        <taxon>Didymosphaeriaceae</taxon>
        <taxon>Karstenula</taxon>
    </lineage>
</organism>